<feature type="non-terminal residue" evidence="2">
    <location>
        <position position="88"/>
    </location>
</feature>
<dbReference type="STRING" id="1353952.A0A165J1G0"/>
<dbReference type="GO" id="GO:0003676">
    <property type="term" value="F:nucleic acid binding"/>
    <property type="evidence" value="ECO:0007669"/>
    <property type="project" value="InterPro"/>
</dbReference>
<dbReference type="Pfam" id="PF03184">
    <property type="entry name" value="DDE_1"/>
    <property type="match status" value="1"/>
</dbReference>
<feature type="non-terminal residue" evidence="2">
    <location>
        <position position="1"/>
    </location>
</feature>
<evidence type="ECO:0000313" key="2">
    <source>
        <dbReference type="EMBL" id="KZT61245.1"/>
    </source>
</evidence>
<organism evidence="2 3">
    <name type="scientific">Calocera cornea HHB12733</name>
    <dbReference type="NCBI Taxonomy" id="1353952"/>
    <lineage>
        <taxon>Eukaryota</taxon>
        <taxon>Fungi</taxon>
        <taxon>Dikarya</taxon>
        <taxon>Basidiomycota</taxon>
        <taxon>Agaricomycotina</taxon>
        <taxon>Dacrymycetes</taxon>
        <taxon>Dacrymycetales</taxon>
        <taxon>Dacrymycetaceae</taxon>
        <taxon>Calocera</taxon>
    </lineage>
</organism>
<evidence type="ECO:0000313" key="3">
    <source>
        <dbReference type="Proteomes" id="UP000076842"/>
    </source>
</evidence>
<dbReference type="InterPro" id="IPR004875">
    <property type="entry name" value="DDE_SF_endonuclease_dom"/>
</dbReference>
<reference evidence="2 3" key="1">
    <citation type="journal article" date="2016" name="Mol. Biol. Evol.">
        <title>Comparative Genomics of Early-Diverging Mushroom-Forming Fungi Provides Insights into the Origins of Lignocellulose Decay Capabilities.</title>
        <authorList>
            <person name="Nagy L.G."/>
            <person name="Riley R."/>
            <person name="Tritt A."/>
            <person name="Adam C."/>
            <person name="Daum C."/>
            <person name="Floudas D."/>
            <person name="Sun H."/>
            <person name="Yadav J.S."/>
            <person name="Pangilinan J."/>
            <person name="Larsson K.H."/>
            <person name="Matsuura K."/>
            <person name="Barry K."/>
            <person name="Labutti K."/>
            <person name="Kuo R."/>
            <person name="Ohm R.A."/>
            <person name="Bhattacharya S.S."/>
            <person name="Shirouzu T."/>
            <person name="Yoshinaga Y."/>
            <person name="Martin F.M."/>
            <person name="Grigoriev I.V."/>
            <person name="Hibbett D.S."/>
        </authorList>
    </citation>
    <scope>NUCLEOTIDE SEQUENCE [LARGE SCALE GENOMIC DNA]</scope>
    <source>
        <strain evidence="2 3">HHB12733</strain>
    </source>
</reference>
<sequence length="88" mass="9971">PTKFPQICVEFLDPNMTCRIQPLDQGIIRCFKAHYHRLFYERALACDIAGQADLYKINQKEIMGLADEAGKTVGDTTVANCWRHSGIL</sequence>
<proteinExistence type="predicted"/>
<dbReference type="Proteomes" id="UP000076842">
    <property type="component" value="Unassembled WGS sequence"/>
</dbReference>
<keyword evidence="3" id="KW-1185">Reference proteome</keyword>
<dbReference type="EMBL" id="KV423924">
    <property type="protein sequence ID" value="KZT61245.1"/>
    <property type="molecule type" value="Genomic_DNA"/>
</dbReference>
<name>A0A165J1G0_9BASI</name>
<dbReference type="OrthoDB" id="162969at2759"/>
<dbReference type="InParanoid" id="A0A165J1G0"/>
<feature type="domain" description="DDE-1" evidence="1">
    <location>
        <begin position="6"/>
        <end position="82"/>
    </location>
</feature>
<gene>
    <name evidence="2" type="ORF">CALCODRAFT_405925</name>
</gene>
<accession>A0A165J1G0</accession>
<protein>
    <recommendedName>
        <fullName evidence="1">DDE-1 domain-containing protein</fullName>
    </recommendedName>
</protein>
<evidence type="ECO:0000259" key="1">
    <source>
        <dbReference type="Pfam" id="PF03184"/>
    </source>
</evidence>
<dbReference type="AlphaFoldDB" id="A0A165J1G0"/>